<gene>
    <name evidence="1" type="primary">035</name>
</gene>
<dbReference type="GeneID" id="26643566"/>
<organism evidence="1 2">
    <name type="scientific">Pseudomonas phage PhiPA3</name>
    <name type="common">Pseudomonas aeruginosa phage PhiPA3</name>
    <dbReference type="NCBI Taxonomy" id="998086"/>
    <lineage>
        <taxon>Viruses</taxon>
        <taxon>Duplodnaviria</taxon>
        <taxon>Heunggongvirae</taxon>
        <taxon>Uroviricota</taxon>
        <taxon>Caudoviricetes</taxon>
        <taxon>Chimalliviridae</taxon>
        <taxon>Miltoncavirus</taxon>
        <taxon>Miltoncavirus PhiPA3</taxon>
    </lineage>
</organism>
<proteinExistence type="predicted"/>
<name>F8SJR7_BPPA3</name>
<evidence type="ECO:0000313" key="2">
    <source>
        <dbReference type="Proteomes" id="UP000008388"/>
    </source>
</evidence>
<protein>
    <submittedName>
        <fullName evidence="1">Uncharacterized protein 035</fullName>
    </submittedName>
</protein>
<dbReference type="RefSeq" id="YP_009217118.1">
    <property type="nucleotide sequence ID" value="NC_028999.1"/>
</dbReference>
<keyword evidence="2" id="KW-1185">Reference proteome</keyword>
<dbReference type="EMBL" id="HQ630627">
    <property type="protein sequence ID" value="AEH03462.1"/>
    <property type="molecule type" value="Genomic_DNA"/>
</dbReference>
<organismHost>
    <name type="scientific">Pseudomonas aeruginosa</name>
    <dbReference type="NCBI Taxonomy" id="287"/>
</organismHost>
<evidence type="ECO:0000313" key="1">
    <source>
        <dbReference type="EMBL" id="AEH03462.1"/>
    </source>
</evidence>
<sequence>MTIIQMIFQQALEVKRRFFDEVIDYGNMEVHVNGASITFNDDDGNDVAKVDFMTNEVVCYRCDTTQVYDVLKAIADQEED</sequence>
<dbReference type="KEGG" id="vg:26643566"/>
<accession>F8SJR7</accession>
<dbReference type="Proteomes" id="UP000008388">
    <property type="component" value="Segment"/>
</dbReference>
<reference evidence="1 2" key="1">
    <citation type="journal article" date="2011" name="Microbiology">
        <title>The Pseudomonas aeruginosa generalized transducing phage phiPA3 is a new member of the phiKZ-like group of 'jumbo' phages, and infects model laboratory strains and clinical isolates from cystic fibrosis patients.</title>
        <authorList>
            <person name="Monson R."/>
            <person name="Foulds I."/>
            <person name="Foweraker J."/>
            <person name="Welch M."/>
            <person name="Salmond G.P."/>
        </authorList>
    </citation>
    <scope>NUCLEOTIDE SEQUENCE [LARGE SCALE GENOMIC DNA]</scope>
</reference>